<comment type="catalytic activity">
    <reaction evidence="1">
        <text>ATP + H2O = ADP + phosphate + H(+)</text>
        <dbReference type="Rhea" id="RHEA:13065"/>
        <dbReference type="ChEBI" id="CHEBI:15377"/>
        <dbReference type="ChEBI" id="CHEBI:15378"/>
        <dbReference type="ChEBI" id="CHEBI:30616"/>
        <dbReference type="ChEBI" id="CHEBI:43474"/>
        <dbReference type="ChEBI" id="CHEBI:456216"/>
        <dbReference type="EC" id="5.6.2.3"/>
    </reaction>
</comment>
<dbReference type="EMBL" id="MCFF01000038">
    <property type="protein sequence ID" value="ORZ08242.1"/>
    <property type="molecule type" value="Genomic_DNA"/>
</dbReference>
<dbReference type="Proteomes" id="UP000193648">
    <property type="component" value="Unassembled WGS sequence"/>
</dbReference>
<evidence type="ECO:0000256" key="1">
    <source>
        <dbReference type="RuleBase" id="RU363044"/>
    </source>
</evidence>
<dbReference type="STRING" id="64571.A0A1Y2GE01"/>
<comment type="cofactor">
    <cofactor evidence="1">
        <name>Mg(2+)</name>
        <dbReference type="ChEBI" id="CHEBI:18420"/>
    </cofactor>
</comment>
<dbReference type="GO" id="GO:0005524">
    <property type="term" value="F:ATP binding"/>
    <property type="evidence" value="ECO:0007669"/>
    <property type="project" value="UniProtKB-KW"/>
</dbReference>
<proteinExistence type="inferred from homology"/>
<keyword evidence="1" id="KW-0067">ATP-binding</keyword>
<dbReference type="GeneID" id="33570887"/>
<keyword evidence="1 3" id="KW-0347">Helicase</keyword>
<dbReference type="InterPro" id="IPR010285">
    <property type="entry name" value="DNA_helicase_pif1-like_DEAD"/>
</dbReference>
<keyword evidence="1" id="KW-0547">Nucleotide-binding</keyword>
<protein>
    <recommendedName>
        <fullName evidence="1">ATP-dependent DNA helicase</fullName>
        <ecNumber evidence="1">5.6.2.3</ecNumber>
    </recommendedName>
</protein>
<dbReference type="OrthoDB" id="2449559at2759"/>
<dbReference type="Gene3D" id="3.40.50.300">
    <property type="entry name" value="P-loop containing nucleotide triphosphate hydrolases"/>
    <property type="match status" value="1"/>
</dbReference>
<reference evidence="3 4" key="1">
    <citation type="submission" date="2016-07" db="EMBL/GenBank/DDBJ databases">
        <title>Pervasive Adenine N6-methylation of Active Genes in Fungi.</title>
        <authorList>
            <consortium name="DOE Joint Genome Institute"/>
            <person name="Mondo S.J."/>
            <person name="Dannebaum R.O."/>
            <person name="Kuo R.C."/>
            <person name="Labutti K."/>
            <person name="Haridas S."/>
            <person name="Kuo A."/>
            <person name="Salamov A."/>
            <person name="Ahrendt S.R."/>
            <person name="Lipzen A."/>
            <person name="Sullivan W."/>
            <person name="Andreopoulos W.B."/>
            <person name="Clum A."/>
            <person name="Lindquist E."/>
            <person name="Daum C."/>
            <person name="Ramamoorthy G.K."/>
            <person name="Gryganskyi A."/>
            <person name="Culley D."/>
            <person name="Magnuson J.K."/>
            <person name="James T.Y."/>
            <person name="O'Malley M.A."/>
            <person name="Stajich J.E."/>
            <person name="Spatafora J.W."/>
            <person name="Visel A."/>
            <person name="Grigoriev I.V."/>
        </authorList>
    </citation>
    <scope>NUCLEOTIDE SEQUENCE [LARGE SCALE GENOMIC DNA]</scope>
    <source>
        <strain evidence="3 4">NRRL 3116</strain>
    </source>
</reference>
<keyword evidence="1" id="KW-0234">DNA repair</keyword>
<dbReference type="InterPro" id="IPR027417">
    <property type="entry name" value="P-loop_NTPase"/>
</dbReference>
<dbReference type="Pfam" id="PF05970">
    <property type="entry name" value="PIF1"/>
    <property type="match status" value="1"/>
</dbReference>
<dbReference type="GO" id="GO:0006281">
    <property type="term" value="P:DNA repair"/>
    <property type="evidence" value="ECO:0007669"/>
    <property type="project" value="UniProtKB-KW"/>
</dbReference>
<dbReference type="AlphaFoldDB" id="A0A1Y2GE01"/>
<evidence type="ECO:0000313" key="3">
    <source>
        <dbReference type="EMBL" id="ORZ08242.1"/>
    </source>
</evidence>
<keyword evidence="1" id="KW-0378">Hydrolase</keyword>
<evidence type="ECO:0000259" key="2">
    <source>
        <dbReference type="Pfam" id="PF05970"/>
    </source>
</evidence>
<dbReference type="PANTHER" id="PTHR47642:SF5">
    <property type="entry name" value="ATP-DEPENDENT DNA HELICASE"/>
    <property type="match status" value="1"/>
</dbReference>
<comment type="similarity">
    <text evidence="1">Belongs to the helicase family.</text>
</comment>
<gene>
    <name evidence="3" type="ORF">BCR41DRAFT_399291</name>
</gene>
<dbReference type="GO" id="GO:0043139">
    <property type="term" value="F:5'-3' DNA helicase activity"/>
    <property type="evidence" value="ECO:0007669"/>
    <property type="project" value="UniProtKB-EC"/>
</dbReference>
<evidence type="ECO:0000313" key="4">
    <source>
        <dbReference type="Proteomes" id="UP000193648"/>
    </source>
</evidence>
<dbReference type="GO" id="GO:0006310">
    <property type="term" value="P:DNA recombination"/>
    <property type="evidence" value="ECO:0007669"/>
    <property type="project" value="UniProtKB-KW"/>
</dbReference>
<dbReference type="InParanoid" id="A0A1Y2GE01"/>
<keyword evidence="4" id="KW-1185">Reference proteome</keyword>
<name>A0A1Y2GE01_9FUNG</name>
<dbReference type="GO" id="GO:0000723">
    <property type="term" value="P:telomere maintenance"/>
    <property type="evidence" value="ECO:0007669"/>
    <property type="project" value="InterPro"/>
</dbReference>
<dbReference type="PANTHER" id="PTHR47642">
    <property type="entry name" value="ATP-DEPENDENT DNA HELICASE"/>
    <property type="match status" value="1"/>
</dbReference>
<accession>A0A1Y2GE01</accession>
<comment type="caution">
    <text evidence="3">The sequence shown here is derived from an EMBL/GenBank/DDBJ whole genome shotgun (WGS) entry which is preliminary data.</text>
</comment>
<sequence>MLNEEQLDVIEVILRDAGLVLVTGSAGTGRSSVLKVLMHRLKVGTRFEPVVLAPSGVAAVNVGGMTIYRFFGAAAQGGGGGVEAVVAPNAFEMDWNIYCIRNRGREAFFVVDEASMISSDIFEATNNTLQQVCPRASAGVAFDGYACMLFGDFAQLAPVVRRRPRGHREWKEIKELLEARTLDLALANAIEMPEMNTVALASHVETVTKLNEILAQGPMNGAQGKVQAIGEDNV</sequence>
<keyword evidence="1" id="KW-0227">DNA damage</keyword>
<feature type="domain" description="DNA helicase Pif1-like DEAD-box helicase" evidence="2">
    <location>
        <begin position="1"/>
        <end position="167"/>
    </location>
</feature>
<dbReference type="SUPFAM" id="SSF52540">
    <property type="entry name" value="P-loop containing nucleoside triphosphate hydrolases"/>
    <property type="match status" value="1"/>
</dbReference>
<dbReference type="RefSeq" id="XP_021878325.1">
    <property type="nucleotide sequence ID" value="XM_022029044.1"/>
</dbReference>
<dbReference type="InterPro" id="IPR051055">
    <property type="entry name" value="PIF1_helicase"/>
</dbReference>
<dbReference type="EC" id="5.6.2.3" evidence="1"/>
<organism evidence="3 4">
    <name type="scientific">Lobosporangium transversale</name>
    <dbReference type="NCBI Taxonomy" id="64571"/>
    <lineage>
        <taxon>Eukaryota</taxon>
        <taxon>Fungi</taxon>
        <taxon>Fungi incertae sedis</taxon>
        <taxon>Mucoromycota</taxon>
        <taxon>Mortierellomycotina</taxon>
        <taxon>Mortierellomycetes</taxon>
        <taxon>Mortierellales</taxon>
        <taxon>Mortierellaceae</taxon>
        <taxon>Lobosporangium</taxon>
    </lineage>
</organism>
<dbReference type="GO" id="GO:0016887">
    <property type="term" value="F:ATP hydrolysis activity"/>
    <property type="evidence" value="ECO:0007669"/>
    <property type="project" value="RHEA"/>
</dbReference>
<keyword evidence="1" id="KW-0233">DNA recombination</keyword>